<gene>
    <name evidence="1" type="ORF">MAGMO_0400</name>
</gene>
<organism evidence="1">
    <name type="scientific">Magnetococcus massalia (strain MO-1)</name>
    <dbReference type="NCBI Taxonomy" id="451514"/>
    <lineage>
        <taxon>Bacteria</taxon>
        <taxon>Pseudomonadati</taxon>
        <taxon>Pseudomonadota</taxon>
        <taxon>Magnetococcia</taxon>
        <taxon>Magnetococcales</taxon>
        <taxon>Magnetococcaceae</taxon>
        <taxon>Magnetococcus</taxon>
    </lineage>
</organism>
<name>A0A1S7LCR7_MAGMO</name>
<evidence type="ECO:0000313" key="1">
    <source>
        <dbReference type="EMBL" id="CRH04612.1"/>
    </source>
</evidence>
<dbReference type="EMBL" id="LO017727">
    <property type="protein sequence ID" value="CRH04612.1"/>
    <property type="molecule type" value="Genomic_DNA"/>
</dbReference>
<reference evidence="1" key="1">
    <citation type="submission" date="2015-04" db="EMBL/GenBank/DDBJ databases">
        <authorList>
            <person name="Syromyatnikov M.Y."/>
            <person name="Popov V.N."/>
        </authorList>
    </citation>
    <scope>NUCLEOTIDE SEQUENCE</scope>
    <source>
        <strain evidence="1">MO-1</strain>
    </source>
</reference>
<dbReference type="AlphaFoldDB" id="A0A1S7LCR7"/>
<sequence>MLLETYNKEELLININVNAATSDGAQRAFRGDLVLVEGEFHELSGKKLAPKAVLNQAVMLGDGDKIKFMGGCLRTVDLLPIFVEKYGADLAEECQPIFYVYNLRESFKVDMDGKEYVLIGLEEGMVWNELMDELYLEKSDFKGQSSGDKLITMYDGAKDYKPKYAMTPFTEVKSKAIELGEGRGAV</sequence>
<accession>A0A1S7LCR7</accession>
<proteinExistence type="predicted"/>
<protein>
    <submittedName>
        <fullName evidence="1">Uncharacterized protein</fullName>
    </submittedName>
</protein>